<dbReference type="GO" id="GO:0046782">
    <property type="term" value="P:regulation of viral transcription"/>
    <property type="evidence" value="ECO:0007669"/>
    <property type="project" value="InterPro"/>
</dbReference>
<sequence length="401" mass="47909">MTKKVKIKTKKKELNVKKGTLDQKHTECLTKFDEMNNSLPIKREKLVKLQIELNELMKMKPNKYTNDDIRQKAHLMDLIDKLKQEIISIENCTEQLKYIVNTLPILIDYYDNLEIVDDCEEEIAHEVNEMGKKTILSYFVNSNKPITQENKQQFNTNLKISRAKLYENYLEITDSTHRKKSKRKHNLCSQQDCDGEIVFSQLDGCQVCNKCGIFETVLIATDKPNYKEPTQDSGTYAYKRINHLTEILSQLQAKESTDIPAKVFETIQREIKKRNIDKNELDIFKLRKILKKLDYRKYYEHVPHILQIINSKEPPNFSRQDESKIKKMFRDIQKPFAIYCPKDRKNFLNYSYVLHKFCELLDLDEYISYFPLLKNNTKLRQHDKIWNNICKYMRWKFYKSI</sequence>
<reference evidence="1" key="1">
    <citation type="journal article" date="2020" name="Nature">
        <title>Giant virus diversity and host interactions through global metagenomics.</title>
        <authorList>
            <person name="Schulz F."/>
            <person name="Roux S."/>
            <person name="Paez-Espino D."/>
            <person name="Jungbluth S."/>
            <person name="Walsh D.A."/>
            <person name="Denef V.J."/>
            <person name="McMahon K.D."/>
            <person name="Konstantinidis K.T."/>
            <person name="Eloe-Fadrosh E.A."/>
            <person name="Kyrpides N.C."/>
            <person name="Woyke T."/>
        </authorList>
    </citation>
    <scope>NUCLEOTIDE SEQUENCE</scope>
    <source>
        <strain evidence="1">GVMAG-S-1014582-52</strain>
    </source>
</reference>
<dbReference type="Pfam" id="PF04947">
    <property type="entry name" value="Pox_VLTF3"/>
    <property type="match status" value="1"/>
</dbReference>
<evidence type="ECO:0008006" key="2">
    <source>
        <dbReference type="Google" id="ProtNLM"/>
    </source>
</evidence>
<proteinExistence type="predicted"/>
<dbReference type="EMBL" id="MN740556">
    <property type="protein sequence ID" value="QHU33157.1"/>
    <property type="molecule type" value="Genomic_DNA"/>
</dbReference>
<accession>A0A6C0LRE0</accession>
<name>A0A6C0LRE0_9ZZZZ</name>
<dbReference type="InterPro" id="IPR007031">
    <property type="entry name" value="Poxvirus_VLTF3"/>
</dbReference>
<evidence type="ECO:0000313" key="1">
    <source>
        <dbReference type="EMBL" id="QHU33157.1"/>
    </source>
</evidence>
<dbReference type="AlphaFoldDB" id="A0A6C0LRE0"/>
<protein>
    <recommendedName>
        <fullName evidence="2">Poxvirus late transcription factor VLTF3-like protein</fullName>
    </recommendedName>
</protein>
<organism evidence="1">
    <name type="scientific">viral metagenome</name>
    <dbReference type="NCBI Taxonomy" id="1070528"/>
    <lineage>
        <taxon>unclassified sequences</taxon>
        <taxon>metagenomes</taxon>
        <taxon>organismal metagenomes</taxon>
    </lineage>
</organism>